<dbReference type="AlphaFoldDB" id="A0A841GX18"/>
<dbReference type="InterPro" id="IPR013783">
    <property type="entry name" value="Ig-like_fold"/>
</dbReference>
<organism evidence="10 11">
    <name type="scientific">Longimicrobium terrae</name>
    <dbReference type="NCBI Taxonomy" id="1639882"/>
    <lineage>
        <taxon>Bacteria</taxon>
        <taxon>Pseudomonadati</taxon>
        <taxon>Gemmatimonadota</taxon>
        <taxon>Longimicrobiia</taxon>
        <taxon>Longimicrobiales</taxon>
        <taxon>Longimicrobiaceae</taxon>
        <taxon>Longimicrobium</taxon>
    </lineage>
</organism>
<evidence type="ECO:0000256" key="7">
    <source>
        <dbReference type="ARBA" id="ARBA00023049"/>
    </source>
</evidence>
<evidence type="ECO:0000313" key="11">
    <source>
        <dbReference type="Proteomes" id="UP000582837"/>
    </source>
</evidence>
<keyword evidence="5" id="KW-0378">Hydrolase</keyword>
<dbReference type="GO" id="GO:0016020">
    <property type="term" value="C:membrane"/>
    <property type="evidence" value="ECO:0007669"/>
    <property type="project" value="InterPro"/>
</dbReference>
<dbReference type="Pfam" id="PF02369">
    <property type="entry name" value="Big_1"/>
    <property type="match status" value="1"/>
</dbReference>
<dbReference type="Gene3D" id="2.60.40.10">
    <property type="entry name" value="Immunoglobulins"/>
    <property type="match status" value="1"/>
</dbReference>
<keyword evidence="7" id="KW-0482">Metalloprotease</keyword>
<evidence type="ECO:0000256" key="4">
    <source>
        <dbReference type="ARBA" id="ARBA00022723"/>
    </source>
</evidence>
<feature type="chain" id="PRO_5032653997" description="Big-1 domain-containing protein" evidence="8">
    <location>
        <begin position="21"/>
        <end position="602"/>
    </location>
</feature>
<dbReference type="RefSeq" id="WP_170038023.1">
    <property type="nucleotide sequence ID" value="NZ_JABDTL010000002.1"/>
</dbReference>
<dbReference type="InterPro" id="IPR003344">
    <property type="entry name" value="Big_1_dom"/>
</dbReference>
<dbReference type="GO" id="GO:0004222">
    <property type="term" value="F:metalloendopeptidase activity"/>
    <property type="evidence" value="ECO:0007669"/>
    <property type="project" value="InterPro"/>
</dbReference>
<dbReference type="InterPro" id="IPR008964">
    <property type="entry name" value="Invasin/intimin_cell_adhesion"/>
</dbReference>
<evidence type="ECO:0000259" key="9">
    <source>
        <dbReference type="PROSITE" id="PS51127"/>
    </source>
</evidence>
<accession>A0A841GX18</accession>
<dbReference type="SUPFAM" id="SSF55486">
    <property type="entry name" value="Metalloproteases ('zincins'), catalytic domain"/>
    <property type="match status" value="1"/>
</dbReference>
<dbReference type="Proteomes" id="UP000582837">
    <property type="component" value="Unassembled WGS sequence"/>
</dbReference>
<dbReference type="PROSITE" id="PS51257">
    <property type="entry name" value="PROKAR_LIPOPROTEIN"/>
    <property type="match status" value="1"/>
</dbReference>
<feature type="domain" description="Big-1" evidence="9">
    <location>
        <begin position="108"/>
        <end position="209"/>
    </location>
</feature>
<comment type="similarity">
    <text evidence="2">Belongs to the intimin/invasin family.</text>
</comment>
<reference evidence="10 11" key="1">
    <citation type="submission" date="2020-08" db="EMBL/GenBank/DDBJ databases">
        <title>Genomic Encyclopedia of Type Strains, Phase IV (KMG-IV): sequencing the most valuable type-strain genomes for metagenomic binning, comparative biology and taxonomic classification.</title>
        <authorList>
            <person name="Goeker M."/>
        </authorList>
    </citation>
    <scope>NUCLEOTIDE SEQUENCE [LARGE SCALE GENOMIC DNA]</scope>
    <source>
        <strain evidence="10 11">DSM 29007</strain>
    </source>
</reference>
<feature type="signal peptide" evidence="8">
    <location>
        <begin position="1"/>
        <end position="20"/>
    </location>
</feature>
<keyword evidence="6" id="KW-0862">Zinc</keyword>
<evidence type="ECO:0000256" key="5">
    <source>
        <dbReference type="ARBA" id="ARBA00022801"/>
    </source>
</evidence>
<dbReference type="GO" id="GO:0006508">
    <property type="term" value="P:proteolysis"/>
    <property type="evidence" value="ECO:0007669"/>
    <property type="project" value="UniProtKB-KW"/>
</dbReference>
<protein>
    <recommendedName>
        <fullName evidence="9">Big-1 domain-containing protein</fullName>
    </recommendedName>
</protein>
<dbReference type="Gene3D" id="3.90.132.10">
    <property type="entry name" value="Leishmanolysin , domain 2"/>
    <property type="match status" value="1"/>
</dbReference>
<evidence type="ECO:0000256" key="2">
    <source>
        <dbReference type="ARBA" id="ARBA00010116"/>
    </source>
</evidence>
<evidence type="ECO:0000256" key="6">
    <source>
        <dbReference type="ARBA" id="ARBA00022833"/>
    </source>
</evidence>
<keyword evidence="11" id="KW-1185">Reference proteome</keyword>
<evidence type="ECO:0000256" key="3">
    <source>
        <dbReference type="ARBA" id="ARBA00022670"/>
    </source>
</evidence>
<dbReference type="GO" id="GO:0007155">
    <property type="term" value="P:cell adhesion"/>
    <property type="evidence" value="ECO:0007669"/>
    <property type="project" value="InterPro"/>
</dbReference>
<sequence>MRKVLLTTAAVLLAAGCSDGGTEPSVPTSVAVTAVTPSLNALGATTVVHATVSDQKGRAITAAPLTWTASGTSVSVVGLGGDSAVVTAAANGSGIVTATSGTASGSTTVQVAQTAANVLKVGGDAETGQIGRVLTSQVRVQVRDRLNQPIVGQTVNFAVTGGNGSVSPASATTNTDGIASTSWTLGPAVGANTVMASFPGTTIASVTFTATGSATAQGTILLNTGNNQAAMVNTAVPVGPTVLVADAGGTALGGQTVNFSVRSGGGTITNATAVTNANGIAALGGWTLGPSAGPQEVLVTAPGVNAAPVVIRGVGCAGGGPGTTGYNITLCFTSPMTPSQAQVFRDAAARWAQVIKGDLQDLTGAVPASACAPGTPSMDMDYDDLLIFAIVEPIDGSGRVLGQAGYCYRRVNGLPVIGLMRFDAADVNDLETSGTLGAVFLHEMGHVIGVGSSLWTSMGFLQNPSSTSSVLDTYFNGPGAVAGFDAIGGTTYTGGQKVPVENTGGAGTANGHWRENVLRNELMTGYVANGANPMSLVTVRSLADLGYQVDLGAADNFFLTLALQGQQGGSASFIPRTFKLHNDELKLPQFTMDRAGRTTRMQ</sequence>
<keyword evidence="4" id="KW-0479">Metal-binding</keyword>
<keyword evidence="3" id="KW-0645">Protease</keyword>
<proteinExistence type="inferred from homology"/>
<evidence type="ECO:0000313" key="10">
    <source>
        <dbReference type="EMBL" id="MBB6069226.1"/>
    </source>
</evidence>
<dbReference type="SUPFAM" id="SSF49373">
    <property type="entry name" value="Invasin/intimin cell-adhesion fragments"/>
    <property type="match status" value="2"/>
</dbReference>
<evidence type="ECO:0000256" key="1">
    <source>
        <dbReference type="ARBA" id="ARBA00001947"/>
    </source>
</evidence>
<dbReference type="PROSITE" id="PS51127">
    <property type="entry name" value="BIG1"/>
    <property type="match status" value="1"/>
</dbReference>
<dbReference type="InterPro" id="IPR001577">
    <property type="entry name" value="Peptidase_M8"/>
</dbReference>
<gene>
    <name evidence="10" type="ORF">HNQ61_000841</name>
</gene>
<comment type="caution">
    <text evidence="10">The sequence shown here is derived from an EMBL/GenBank/DDBJ whole genome shotgun (WGS) entry which is preliminary data.</text>
</comment>
<dbReference type="GO" id="GO:0046872">
    <property type="term" value="F:metal ion binding"/>
    <property type="evidence" value="ECO:0007669"/>
    <property type="project" value="UniProtKB-KW"/>
</dbReference>
<dbReference type="Pfam" id="PF01457">
    <property type="entry name" value="Peptidase_M8"/>
    <property type="match status" value="1"/>
</dbReference>
<keyword evidence="8" id="KW-0732">Signal</keyword>
<dbReference type="EMBL" id="JACHIA010000002">
    <property type="protein sequence ID" value="MBB6069226.1"/>
    <property type="molecule type" value="Genomic_DNA"/>
</dbReference>
<dbReference type="Gene3D" id="2.60.40.1120">
    <property type="entry name" value="Carboxypeptidase-like, regulatory domain"/>
    <property type="match status" value="1"/>
</dbReference>
<evidence type="ECO:0000256" key="8">
    <source>
        <dbReference type="SAM" id="SignalP"/>
    </source>
</evidence>
<comment type="cofactor">
    <cofactor evidence="1">
        <name>Zn(2+)</name>
        <dbReference type="ChEBI" id="CHEBI:29105"/>
    </cofactor>
</comment>
<name>A0A841GX18_9BACT</name>